<feature type="binding site" evidence="9">
    <location>
        <position position="373"/>
    </location>
    <ligand>
        <name>substrate</name>
    </ligand>
</feature>
<keyword evidence="11" id="KW-1185">Reference proteome</keyword>
<dbReference type="AlphaFoldDB" id="A0A1H8ZP09"/>
<gene>
    <name evidence="9" type="primary">bioA</name>
    <name evidence="10" type="ORF">SAMN05444359_101397</name>
</gene>
<evidence type="ECO:0000256" key="8">
    <source>
        <dbReference type="ARBA" id="ARBA00048449"/>
    </source>
</evidence>
<evidence type="ECO:0000256" key="3">
    <source>
        <dbReference type="ARBA" id="ARBA00022576"/>
    </source>
</evidence>
<keyword evidence="5 9" id="KW-0949">S-adenosyl-L-methionine</keyword>
<dbReference type="InterPro" id="IPR015424">
    <property type="entry name" value="PyrdxlP-dep_Trfase"/>
</dbReference>
<feature type="site" description="Participates in the substrate recognition with KAPA and in a stacking interaction with the adenine ring of SAM" evidence="9">
    <location>
        <position position="3"/>
    </location>
</feature>
<dbReference type="FunFam" id="3.40.640.10:FF:000041">
    <property type="entry name" value="Adenosylmethionine-8-amino-7-oxononanoate aminotransferase"/>
    <property type="match status" value="1"/>
</dbReference>
<dbReference type="GO" id="GO:0004015">
    <property type="term" value="F:adenosylmethionine-8-amino-7-oxononanoate transaminase activity"/>
    <property type="evidence" value="ECO:0007669"/>
    <property type="project" value="UniProtKB-UniRule"/>
</dbReference>
<dbReference type="CDD" id="cd00610">
    <property type="entry name" value="OAT_like"/>
    <property type="match status" value="1"/>
</dbReference>
<comment type="function">
    <text evidence="9">Catalyzes the transfer of the alpha-amino group from S-adenosyl-L-methionine (SAM) to 7-keto-8-aminopelargonic acid (KAPA) to form 7,8-diaminopelargonic acid (DAPA). It is the only aminotransferase known to utilize SAM as an amino donor.</text>
</comment>
<comment type="pathway">
    <text evidence="2 9">Cofactor biosynthesis; biotin biosynthesis; 7,8-diaminononanoate from 8-amino-7-oxononanoate (SAM route): step 1/1.</text>
</comment>
<evidence type="ECO:0000256" key="9">
    <source>
        <dbReference type="HAMAP-Rule" id="MF_00834"/>
    </source>
</evidence>
<comment type="subunit">
    <text evidence="9">Homodimer.</text>
</comment>
<dbReference type="SUPFAM" id="SSF53383">
    <property type="entry name" value="PLP-dependent transferases"/>
    <property type="match status" value="1"/>
</dbReference>
<dbReference type="InParanoid" id="A0A1H8ZP09"/>
<dbReference type="InterPro" id="IPR015421">
    <property type="entry name" value="PyrdxlP-dep_Trfase_major"/>
</dbReference>
<comment type="subcellular location">
    <subcellularLocation>
        <location evidence="9">Cytoplasm</location>
    </subcellularLocation>
</comment>
<dbReference type="FunCoup" id="A0A1H8ZP09">
    <property type="interactions" value="132"/>
</dbReference>
<dbReference type="GO" id="GO:0051537">
    <property type="term" value="F:2 iron, 2 sulfur cluster binding"/>
    <property type="evidence" value="ECO:0007669"/>
    <property type="project" value="UniProtKB-KW"/>
</dbReference>
<keyword evidence="7 9" id="KW-0663">Pyridoxal phosphate</keyword>
<evidence type="ECO:0000256" key="5">
    <source>
        <dbReference type="ARBA" id="ARBA00022691"/>
    </source>
</evidence>
<name>A0A1H8ZP09_9BACT</name>
<dbReference type="EMBL" id="FOFB01000001">
    <property type="protein sequence ID" value="SEP66256.1"/>
    <property type="molecule type" value="Genomic_DNA"/>
</dbReference>
<dbReference type="Pfam" id="PF00202">
    <property type="entry name" value="Aminotran_3"/>
    <property type="match status" value="1"/>
</dbReference>
<dbReference type="EC" id="2.6.1.62" evidence="9"/>
<feature type="modified residue" description="N6-(pyridoxal phosphate)lysine" evidence="9">
    <location>
        <position position="256"/>
    </location>
</feature>
<comment type="similarity">
    <text evidence="9">Belongs to the class-III pyridoxal-phosphate-dependent aminotransferase family. BioA subfamily.</text>
</comment>
<evidence type="ECO:0000313" key="10">
    <source>
        <dbReference type="EMBL" id="SEP66256.1"/>
    </source>
</evidence>
<dbReference type="InterPro" id="IPR005814">
    <property type="entry name" value="Aminotrans_3"/>
</dbReference>
<dbReference type="PROSITE" id="PS00600">
    <property type="entry name" value="AA_TRANSFER_CLASS_3"/>
    <property type="match status" value="1"/>
</dbReference>
<dbReference type="InterPro" id="IPR049704">
    <property type="entry name" value="Aminotrans_3_PPA_site"/>
</dbReference>
<dbReference type="NCBIfam" id="TIGR00508">
    <property type="entry name" value="bioA"/>
    <property type="match status" value="1"/>
</dbReference>
<feature type="binding site" evidence="9">
    <location>
        <begin position="93"/>
        <end position="94"/>
    </location>
    <ligand>
        <name>pyridoxal 5'-phosphate</name>
        <dbReference type="ChEBI" id="CHEBI:597326"/>
    </ligand>
</feature>
<comment type="cofactor">
    <cofactor evidence="1 9">
        <name>pyridoxal 5'-phosphate</name>
        <dbReference type="ChEBI" id="CHEBI:597326"/>
    </cofactor>
</comment>
<dbReference type="STRING" id="478744.SAMN05444359_101397"/>
<dbReference type="UniPathway" id="UPA00078">
    <property type="reaction ID" value="UER00160"/>
</dbReference>
<accession>A0A1H8ZP09</accession>
<keyword evidence="4 9" id="KW-0808">Transferase</keyword>
<feature type="binding site" evidence="9">
    <location>
        <position position="256"/>
    </location>
    <ligand>
        <name>substrate</name>
    </ligand>
</feature>
<dbReference type="GO" id="GO:0005737">
    <property type="term" value="C:cytoplasm"/>
    <property type="evidence" value="ECO:0007669"/>
    <property type="project" value="UniProtKB-SubCell"/>
</dbReference>
<keyword evidence="6 9" id="KW-0093">Biotin biosynthesis</keyword>
<reference evidence="11" key="1">
    <citation type="submission" date="2016-10" db="EMBL/GenBank/DDBJ databases">
        <authorList>
            <person name="Varghese N."/>
            <person name="Submissions S."/>
        </authorList>
    </citation>
    <scope>NUCLEOTIDE SEQUENCE [LARGE SCALE GENOMIC DNA]</scope>
    <source>
        <strain evidence="11">DSM 24740</strain>
    </source>
</reference>
<dbReference type="InterPro" id="IPR005815">
    <property type="entry name" value="BioA"/>
</dbReference>
<organism evidence="10 11">
    <name type="scientific">Neolewinella agarilytica</name>
    <dbReference type="NCBI Taxonomy" id="478744"/>
    <lineage>
        <taxon>Bacteria</taxon>
        <taxon>Pseudomonadati</taxon>
        <taxon>Bacteroidota</taxon>
        <taxon>Saprospiria</taxon>
        <taxon>Saprospirales</taxon>
        <taxon>Lewinellaceae</taxon>
        <taxon>Neolewinella</taxon>
    </lineage>
</organism>
<dbReference type="HAMAP" id="MF_00834">
    <property type="entry name" value="BioA"/>
    <property type="match status" value="1"/>
</dbReference>
<dbReference type="GO" id="GO:0030170">
    <property type="term" value="F:pyridoxal phosphate binding"/>
    <property type="evidence" value="ECO:0007669"/>
    <property type="project" value="UniProtKB-UniRule"/>
</dbReference>
<dbReference type="PANTHER" id="PTHR42684">
    <property type="entry name" value="ADENOSYLMETHIONINE-8-AMINO-7-OXONONANOATE AMINOTRANSFERASE"/>
    <property type="match status" value="1"/>
</dbReference>
<keyword evidence="9" id="KW-0963">Cytoplasm</keyword>
<feature type="binding site" evidence="9">
    <location>
        <begin position="290"/>
        <end position="291"/>
    </location>
    <ligand>
        <name>pyridoxal 5'-phosphate</name>
        <dbReference type="ChEBI" id="CHEBI:597326"/>
    </ligand>
</feature>
<evidence type="ECO:0000256" key="1">
    <source>
        <dbReference type="ARBA" id="ARBA00001933"/>
    </source>
</evidence>
<sequence>MSEPLPAYPVASATAATITLADGQELTDGMASWWCAIHGYNVAELNEAAAAQLEKMSHVMFGGLTHEPAVELGKRLVDISPQGLNRVFLADSGSVSVEVAMKMAVQYQQARAKRGRTKFLTFRGGYHGDTTGPMSVCDPEGGMHSLFNGFLPVHRFFRKPPPGFTAPMEEAYLEELRMFFADYAHTAAAFICEPVVQGAGGMYFYNPDYLSVLKSLCEEHGLLLIFDEIATGFGRTGKLFAAGHAGLTPDILCLGKALTGGYLTLAATLCTDQVAEVIGRSQAKVLMHGPTFMANPLACAIACASIDLLLRSNWAERITLLSKHLALHLRPAAQLPLVKDVRVLGGIGVIETHRPVRVAEIQAFFVAQGVWIRPFGRLIYLMPPYVVTEAEVEKLCSVMVAACGRVEFFAGEK</sequence>
<protein>
    <recommendedName>
        <fullName evidence="9">Adenosylmethionine-8-amino-7-oxononanoate aminotransferase</fullName>
        <ecNumber evidence="9">2.6.1.62</ecNumber>
    </recommendedName>
    <alternativeName>
        <fullName evidence="9">7,8-diamino-pelargonic acid aminotransferase</fullName>
        <shortName evidence="9">DAPA AT</shortName>
        <shortName evidence="9">DAPA aminotransferase</shortName>
    </alternativeName>
    <alternativeName>
        <fullName evidence="9">7,8-diaminononanoate synthase</fullName>
        <shortName evidence="9">DANS</shortName>
    </alternativeName>
    <alternativeName>
        <fullName evidence="9">Diaminopelargonic acid synthase</fullName>
    </alternativeName>
</protein>
<dbReference type="GO" id="GO:0009102">
    <property type="term" value="P:biotin biosynthetic process"/>
    <property type="evidence" value="ECO:0007669"/>
    <property type="project" value="UniProtKB-UniRule"/>
</dbReference>
<dbReference type="PANTHER" id="PTHR42684:SF17">
    <property type="entry name" value="ADENOSYLMETHIONINE-8-AMINO-7-OXONONANOATE AMINOTRANSFERASE"/>
    <property type="match status" value="1"/>
</dbReference>
<evidence type="ECO:0000256" key="4">
    <source>
        <dbReference type="ARBA" id="ARBA00022679"/>
    </source>
</evidence>
<evidence type="ECO:0000256" key="7">
    <source>
        <dbReference type="ARBA" id="ARBA00022898"/>
    </source>
</evidence>
<dbReference type="Gene3D" id="3.40.640.10">
    <property type="entry name" value="Type I PLP-dependent aspartate aminotransferase-like (Major domain)"/>
    <property type="match status" value="1"/>
</dbReference>
<proteinExistence type="inferred from homology"/>
<keyword evidence="3 9" id="KW-0032">Aminotransferase</keyword>
<evidence type="ECO:0000256" key="6">
    <source>
        <dbReference type="ARBA" id="ARBA00022756"/>
    </source>
</evidence>
<dbReference type="InterPro" id="IPR015422">
    <property type="entry name" value="PyrdxlP-dep_Trfase_small"/>
</dbReference>
<dbReference type="NCBIfam" id="NF004624">
    <property type="entry name" value="PRK05964.1"/>
    <property type="match status" value="1"/>
</dbReference>
<comment type="catalytic activity">
    <reaction evidence="8 9">
        <text>(8S)-8-amino-7-oxononanoate + S-adenosyl-L-methionine = S-adenosyl-4-methylsulfanyl-2-oxobutanoate + (7R,8S)-7,8-diammoniononanoate</text>
        <dbReference type="Rhea" id="RHEA:16861"/>
        <dbReference type="ChEBI" id="CHEBI:16490"/>
        <dbReference type="ChEBI" id="CHEBI:59789"/>
        <dbReference type="ChEBI" id="CHEBI:149468"/>
        <dbReference type="ChEBI" id="CHEBI:149469"/>
        <dbReference type="EC" id="2.6.1.62"/>
    </reaction>
</comment>
<feature type="binding site" evidence="9">
    <location>
        <position position="289"/>
    </location>
    <ligand>
        <name>substrate</name>
    </ligand>
</feature>
<feature type="binding site" evidence="9">
    <location>
        <position position="126"/>
    </location>
    <ligand>
        <name>substrate</name>
    </ligand>
</feature>
<evidence type="ECO:0000313" key="11">
    <source>
        <dbReference type="Proteomes" id="UP000199021"/>
    </source>
</evidence>
<feature type="binding site" evidence="9">
    <location>
        <position position="33"/>
    </location>
    <ligand>
        <name>substrate</name>
    </ligand>
</feature>
<dbReference type="Gene3D" id="3.90.1150.10">
    <property type="entry name" value="Aspartate Aminotransferase, domain 1"/>
    <property type="match status" value="1"/>
</dbReference>
<dbReference type="Proteomes" id="UP000199021">
    <property type="component" value="Unassembled WGS sequence"/>
</dbReference>
<evidence type="ECO:0000256" key="2">
    <source>
        <dbReference type="ARBA" id="ARBA00005063"/>
    </source>
</evidence>
<feature type="binding site" evidence="9">
    <location>
        <position position="227"/>
    </location>
    <ligand>
        <name>pyridoxal 5'-phosphate</name>
        <dbReference type="ChEBI" id="CHEBI:597326"/>
    </ligand>
</feature>